<evidence type="ECO:0000313" key="3">
    <source>
        <dbReference type="Proteomes" id="UP000587942"/>
    </source>
</evidence>
<protein>
    <submittedName>
        <fullName evidence="2">Uncharacterized protein</fullName>
    </submittedName>
</protein>
<feature type="transmembrane region" description="Helical" evidence="1">
    <location>
        <begin position="57"/>
        <end position="78"/>
    </location>
</feature>
<dbReference type="EMBL" id="JAAVUM010000006">
    <property type="protein sequence ID" value="NKE05797.1"/>
    <property type="molecule type" value="Genomic_DNA"/>
</dbReference>
<proteinExistence type="predicted"/>
<comment type="caution">
    <text evidence="2">The sequence shown here is derived from an EMBL/GenBank/DDBJ whole genome shotgun (WGS) entry which is preliminary data.</text>
</comment>
<evidence type="ECO:0000313" key="2">
    <source>
        <dbReference type="EMBL" id="NKE05797.1"/>
    </source>
</evidence>
<accession>A0A846TK88</accession>
<reference evidence="2 3" key="1">
    <citation type="submission" date="2020-03" db="EMBL/GenBank/DDBJ databases">
        <authorList>
            <person name="Sun Q."/>
        </authorList>
    </citation>
    <scope>NUCLEOTIDE SEQUENCE [LARGE SCALE GENOMIC DNA]</scope>
    <source>
        <strain evidence="2 3">KACC 21451</strain>
    </source>
</reference>
<feature type="transmembrane region" description="Helical" evidence="1">
    <location>
        <begin position="6"/>
        <end position="21"/>
    </location>
</feature>
<keyword evidence="1" id="KW-0472">Membrane</keyword>
<dbReference type="RefSeq" id="WP_167832240.1">
    <property type="nucleotide sequence ID" value="NZ_JAAVUM010000006.1"/>
</dbReference>
<organism evidence="2 3">
    <name type="scientific">Mesobacillus selenatarsenatis</name>
    <dbReference type="NCBI Taxonomy" id="388741"/>
    <lineage>
        <taxon>Bacteria</taxon>
        <taxon>Bacillati</taxon>
        <taxon>Bacillota</taxon>
        <taxon>Bacilli</taxon>
        <taxon>Bacillales</taxon>
        <taxon>Bacillaceae</taxon>
        <taxon>Mesobacillus</taxon>
    </lineage>
</organism>
<sequence length="94" mass="10791">MPAIYGWLIAFAVIGVQFYLSRRSPILLGAILPVIYIAFISVWFFKRFGEEDTLSLILAAVGGLAFLLSIWIEGRNFLKKQRQKELKKIQLQDM</sequence>
<dbReference type="AlphaFoldDB" id="A0A846TK88"/>
<feature type="transmembrane region" description="Helical" evidence="1">
    <location>
        <begin position="26"/>
        <end position="45"/>
    </location>
</feature>
<dbReference type="Proteomes" id="UP000587942">
    <property type="component" value="Unassembled WGS sequence"/>
</dbReference>
<keyword evidence="1" id="KW-0812">Transmembrane</keyword>
<keyword evidence="1" id="KW-1133">Transmembrane helix</keyword>
<gene>
    <name evidence="2" type="ORF">GWK17_10015</name>
</gene>
<evidence type="ECO:0000256" key="1">
    <source>
        <dbReference type="SAM" id="Phobius"/>
    </source>
</evidence>
<name>A0A846TK88_9BACI</name>